<feature type="region of interest" description="Disordered" evidence="4">
    <location>
        <begin position="1544"/>
        <end position="1563"/>
    </location>
</feature>
<keyword evidence="5" id="KW-0472">Membrane</keyword>
<evidence type="ECO:0000256" key="5">
    <source>
        <dbReference type="SAM" id="Phobius"/>
    </source>
</evidence>
<sequence>MLNESAQNSTYGSAANLNLSIINDVETNMLFTFPILSNVTGGFVPVAGSIQSASLTLYTTSALTQGGNHVYAAMLNGGYDEANATWFNRTHNTTWQGPGASGDADHDPWEPRSSISSSSTSVTINVTALAQQTLAKHSAHMDVIVSLTGMGMFIFASSEHPTTAKRPSLSITYDTPPPSTGAAVSLATPADGFVSMQNSMLLNADTTPTMTWTNHNGSGVELQVSRSDDFRSENDSGWVFNSWGGSGFSLTGASGSFTVPSGSSLDEGMVGNWRMRSTQSDQLSAWEYGYFLVPAHDVTNNANGSATFDMYRDTLNMSRGTVHDAWLRSGSSNVSGGAEENMWIGNSNNTSRDDMVVLLKIDIPDTGLHSNATILSAYMKMRRTDSQGDAWISIHQFGDSDWSEKTASWDNSSDNLSWASTNAGKGLFDLLGPSLDVQNGNKSGPTFNFDVTYAVQEYMRKTHLLGQSPTDGISFVLQGAGANNEWVRFAGSEEAAYTYRPTMVITYAWGDGNGPSDTVTVQSPLDGQGVWSIVNGNNITADLTPTLNWSTTGHTTDEVRIEFASDEAFTEGPLYRVDSRDLSSGINTSAGTFTVPSSWGVDYGEDYYWRVRWVEDGDWGDYDTTRGFFASTINSTWVSNNTWEIRVRHSNASNSMAVPYCGDTYIDSLGPNTNNDAGELSITNSQYSLIGCDIRSHILPPGLAVTDVELRLKASYVSGSVSASVYEMINHRWKEDEATWENYDNNNNWTGFGASGPDRGQLLDSSTISQSTNWATWNVTVAIQNSMRWNVPVDLLLVGSGSGQAVMYDKENAASAADYPELVIRYSPGSMEVPAPPTPVALVNGAWSVTSGMLIAPEKRPTLSWNHSGPISANGWVVELDTTSTFNSNDYSIARSWVQINDFDVTNMTYTPSSDLSTGQVWFWRARGASQTNQLGNWSTIADFVVPNIESGSLDADNSYIVIRPGDAVPTQNIPNVPDTWVMGGTNRNDTHSTSNHLVVGCDSSDCPKVSMLSFPLSELPQPANSRIVGAQLSLWPFTVNASSGGMPPRVSVHHSTRNWTDAANGVSWDGDMSNNSTTNWTQAGGIGSNDVGPLVDIGSPVSSSWFRLNVTEIVHAALGDGQSRVNMSLRSDTNLFAEAQFYSADYTWASSRPFLKVWYRSGTGSSSSTAAWPLTPSMNNITWDLSGHALESEQQPVLSWNHNSPSSVDDWRVILQNNSNDVRDGYIIHDSRTDSGFDVTNMTWTPPASFSLDSRQRWFVQTIKDDMYGPRSSSYNFDVPNTIGWEINSTDARLRAQEGSAVSRLYLPISFADAMLNSYSQNSNTGNSQTLSVGRSPSTFSTLYRSTSVMRVNISSIPVPEPWEVIDASLELHCTGCGGPSSTPLDIAVSALAVDFTEMQTTFNRPAINQTWPSPMSGGIIDEVIVSGVGWYGWNITQLVQSARLRGDDTVLLHFTAQAGTSLIKQFHSSEYSVFPSLRPVLNITHRIGTQWLPADATSPIPANASTLWQAAEPRPTGRDPVTLQWAHPAPSNVTSWQLELSEDGNFDPDETRRLDSGDSNSYAGSFSGAPLSYTLSNPSDLPSGTDWGDRYFDWRVRAVVGDMFGNWTRGGMFRVPADQGSDDGLGNHTVTMYRGSVFVQSGMLPSVPDTWVDSTPGAGTSVSQGGNNTLVVGASPFQAGQESVSLIQFDLGELPFPSSMLATTVSLKMYRVGYSQSGNPTVTVHECSSFSESDTWSSFSVANNCNGTAASSVSLPASGFGGVWYDWDVTPLIQSAGYNGTVSIALKTNWTGYLQFSSSESTGPQYRPQLVIGYIDNLNGTSPPATPVQIFPQDQQVLYAVDEYDDFLLESPVRPTLTWQYDAGTTGYILTLFNSTDTNTVFSWNASSSMGSFGQGNFTPAWDMAAGEAYYWHVQAINGSVLGPRSSTRSFAIGDPDTSVLGNNIWSAEFQEGGDAEVFNYPQVEDTYISEGDQSATHGSDQIVVGSGCDGGPASQNACIGIFQLDLGQLPLTADARSHSANLKLWILSTDTSTSNYIDIKAYALLNGNFSEHEATWIQASLGHAWGGTNGGLLAGVDRGVVLLDTVSISSTTTGWVSFDVSGALGAALNGTFSVVLIGTPGPYPQGIPQFEVTFDNSESLTSSQRPRLTLNYTSVVDITVSGLSVTIADTPVQFNATLTDVDSNTITGTVEWTTTDGTISSSGLFTPDHNGSVTISARFGRVIVDHIIIVQPGTPVTLVGGPIASTITSDQTVSFWVDILDANGNSVPGETVTFTLTNGSIAEGAQQTTPAGSLTFMPWRTGTQWVNVTWSTESLNMLVIVTEGNPAYLVMAGDAQVPAGETRDFNWTAYDSHDNPITPFRVGSVNWSVENGSISSVGEYSAYAVGFWNLTLMTGIGLNSTQLVETTHGVIADLEVNPSNNSLTADGAITFETVRIDVRGNRLNVTLPLSAWAWSNGSLYAEEPVRWTPWVSSTQWVEATLEGVTTHVVISVLHGEAIGIRLKSPVTTVVSGGAVTLNAFAFDQFDNEWTGLVDSWEIVEPMAGNWLIFQSESSYADFDAVIVGDWTVKAIYMHEGTQAMSDEVVFTVIAGPLTSITVSGHGSQLTADENVALNPVTRDLNQNMLATDMLRWFVWDATSPTTQPPSCFDWGNELTSNLQANGFVWEASTEGTWKICASSGAYQAIIEVTVAHGIAAVLSDENTGVTLVAGASLSIQITATDGDGNSFPVEVSWSGNAADFTDNEDVGSYDWAGTVAGNHSLIYTQDSTGLTGTWAVTVTPSVLASFEMAVTPGTAVFQQQTITVDITAFDGFGNEIPVPYTAYLDTGNELHRATKDNRSQWTVYMLAEGTTTITVVAENVHVSQDITVQGNLLGFFEAGGWLYYLGAALGAFILIGIIVVLVVLLRRAGDEEDEYDDYFEEEDEYDEPAADAYEEPTVEEAGYGGAEEYAAEDAGEADPSISVDEDRTEWWEDEEGFWWYRSGDMEDWAVWEE</sequence>
<evidence type="ECO:0000259" key="6">
    <source>
        <dbReference type="Pfam" id="PF24517"/>
    </source>
</evidence>
<name>A0A075GRB3_9EURY</name>
<evidence type="ECO:0000256" key="1">
    <source>
        <dbReference type="ARBA" id="ARBA00004613"/>
    </source>
</evidence>
<evidence type="ECO:0000256" key="2">
    <source>
        <dbReference type="ARBA" id="ARBA00022525"/>
    </source>
</evidence>
<dbReference type="InterPro" id="IPR055372">
    <property type="entry name" value="CBM96"/>
</dbReference>
<dbReference type="GO" id="GO:0005576">
    <property type="term" value="C:extracellular region"/>
    <property type="evidence" value="ECO:0007669"/>
    <property type="project" value="UniProtKB-SubCell"/>
</dbReference>
<dbReference type="InterPro" id="IPR008964">
    <property type="entry name" value="Invasin/intimin_cell_adhesion"/>
</dbReference>
<feature type="region of interest" description="Disordered" evidence="4">
    <location>
        <begin position="93"/>
        <end position="117"/>
    </location>
</feature>
<dbReference type="SUPFAM" id="SSF49373">
    <property type="entry name" value="Invasin/intimin cell-adhesion fragments"/>
    <property type="match status" value="1"/>
</dbReference>
<comment type="subcellular location">
    <subcellularLocation>
        <location evidence="1">Secreted</location>
    </subcellularLocation>
</comment>
<keyword evidence="5" id="KW-1133">Transmembrane helix</keyword>
<dbReference type="NCBIfam" id="NF033679">
    <property type="entry name" value="DNRLRE_dom"/>
    <property type="match status" value="7"/>
</dbReference>
<evidence type="ECO:0000313" key="7">
    <source>
        <dbReference type="EMBL" id="AIF06481.1"/>
    </source>
</evidence>
<evidence type="ECO:0000256" key="3">
    <source>
        <dbReference type="ARBA" id="ARBA00022729"/>
    </source>
</evidence>
<feature type="domain" description="Carbohydrate-binding module family 96" evidence="6">
    <location>
        <begin position="1648"/>
        <end position="1814"/>
    </location>
</feature>
<protein>
    <recommendedName>
        <fullName evidence="6">Carbohydrate-binding module family 96 domain-containing protein</fullName>
    </recommendedName>
</protein>
<feature type="compositionally biased region" description="Acidic residues" evidence="4">
    <location>
        <begin position="2919"/>
        <end position="2941"/>
    </location>
</feature>
<dbReference type="EMBL" id="KF900771">
    <property type="protein sequence ID" value="AIF06481.1"/>
    <property type="molecule type" value="Genomic_DNA"/>
</dbReference>
<keyword evidence="2" id="KW-0964">Secreted</keyword>
<accession>A0A075GRB3</accession>
<keyword evidence="3" id="KW-0732">Signal</keyword>
<keyword evidence="5" id="KW-0812">Transmembrane</keyword>
<dbReference type="Pfam" id="PF24517">
    <property type="entry name" value="CBM96"/>
    <property type="match status" value="2"/>
</dbReference>
<evidence type="ECO:0000256" key="4">
    <source>
        <dbReference type="SAM" id="MobiDB-lite"/>
    </source>
</evidence>
<proteinExistence type="predicted"/>
<dbReference type="InterPro" id="IPR013783">
    <property type="entry name" value="Ig-like_fold"/>
</dbReference>
<feature type="transmembrane region" description="Helical" evidence="5">
    <location>
        <begin position="2884"/>
        <end position="2908"/>
    </location>
</feature>
<feature type="region of interest" description="Disordered" evidence="4">
    <location>
        <begin position="2919"/>
        <end position="2969"/>
    </location>
</feature>
<organism evidence="7">
    <name type="scientific">uncultured marine group II/III euryarchaeote KM3_192_D09</name>
    <dbReference type="NCBI Taxonomy" id="1457965"/>
    <lineage>
        <taxon>Archaea</taxon>
        <taxon>Methanobacteriati</taxon>
        <taxon>Methanobacteriota</taxon>
        <taxon>environmental samples</taxon>
    </lineage>
</organism>
<feature type="domain" description="Carbohydrate-binding module family 96" evidence="6">
    <location>
        <begin position="700"/>
        <end position="825"/>
    </location>
</feature>
<reference evidence="7" key="1">
    <citation type="journal article" date="2014" name="Genome Biol. Evol.">
        <title>Pangenome evidence for extensive interdomain horizontal transfer affecting lineage core and shell genes in uncultured planktonic thaumarchaeota and euryarchaeota.</title>
        <authorList>
            <person name="Deschamps P."/>
            <person name="Zivanovic Y."/>
            <person name="Moreira D."/>
            <person name="Rodriguez-Valera F."/>
            <person name="Lopez-Garcia P."/>
        </authorList>
    </citation>
    <scope>NUCLEOTIDE SEQUENCE</scope>
</reference>
<dbReference type="Gene3D" id="2.60.40.10">
    <property type="entry name" value="Immunoglobulins"/>
    <property type="match status" value="5"/>
</dbReference>